<evidence type="ECO:0000256" key="4">
    <source>
        <dbReference type="ARBA" id="ARBA00022475"/>
    </source>
</evidence>
<dbReference type="GO" id="GO:0022857">
    <property type="term" value="F:transmembrane transporter activity"/>
    <property type="evidence" value="ECO:0007669"/>
    <property type="project" value="InterPro"/>
</dbReference>
<keyword evidence="7 8" id="KW-0472">Membrane</keyword>
<dbReference type="Proteomes" id="UP000626180">
    <property type="component" value="Unassembled WGS sequence"/>
</dbReference>
<evidence type="ECO:0000313" key="11">
    <source>
        <dbReference type="Proteomes" id="UP000250443"/>
    </source>
</evidence>
<dbReference type="PANTHER" id="PTHR30472:SF1">
    <property type="entry name" value="FE(3+) DICITRATE TRANSPORT SYSTEM PERMEASE PROTEIN FECC-RELATED"/>
    <property type="match status" value="1"/>
</dbReference>
<sequence>MKVSASPRLGVPFIACCLTLLVILLTSLLLGAGEVSVLRSINVLLGGGDDEARFVVLELRGARTLLGLLVGMALGVGGAVLQTATRNPLAEPGLLGVSAGASFAMVVAIALGASAATVNLGMAITGAMLGCLLVVAVTQVRGFDADPVRLILAGMALTGILGAASTLLLLYDQRTADEIRFWVIGALAGRPADTLSWALPGTLAGLLVVAPLVRPLAALSLGERMAIGLGHHPQLTRLIALLGVAILVGTATAVAGPIGFVGLVVPFLARRMVGPDVRRVLPLSLVLGPAVLLLADILSRLLVKPYELPIGVVTAFIGAPILMIVVRQHRLPSL</sequence>
<feature type="transmembrane region" description="Helical" evidence="8">
    <location>
        <begin position="306"/>
        <end position="326"/>
    </location>
</feature>
<evidence type="ECO:0000256" key="7">
    <source>
        <dbReference type="ARBA" id="ARBA00023136"/>
    </source>
</evidence>
<comment type="subcellular location">
    <subcellularLocation>
        <location evidence="1">Cell membrane</location>
        <topology evidence="1">Multi-pass membrane protein</topology>
    </subcellularLocation>
</comment>
<feature type="transmembrane region" description="Helical" evidence="8">
    <location>
        <begin position="150"/>
        <end position="171"/>
    </location>
</feature>
<dbReference type="Pfam" id="PF01032">
    <property type="entry name" value="FecCD"/>
    <property type="match status" value="1"/>
</dbReference>
<feature type="transmembrane region" description="Helical" evidence="8">
    <location>
        <begin position="238"/>
        <end position="268"/>
    </location>
</feature>
<evidence type="ECO:0000256" key="5">
    <source>
        <dbReference type="ARBA" id="ARBA00022692"/>
    </source>
</evidence>
<dbReference type="GO" id="GO:0033214">
    <property type="term" value="P:siderophore-iron import into cell"/>
    <property type="evidence" value="ECO:0007669"/>
    <property type="project" value="TreeGrafter"/>
</dbReference>
<evidence type="ECO:0000256" key="8">
    <source>
        <dbReference type="SAM" id="Phobius"/>
    </source>
</evidence>
<evidence type="ECO:0000256" key="1">
    <source>
        <dbReference type="ARBA" id="ARBA00004651"/>
    </source>
</evidence>
<dbReference type="FunFam" id="1.10.3470.10:FF:000001">
    <property type="entry name" value="Vitamin B12 ABC transporter permease BtuC"/>
    <property type="match status" value="1"/>
</dbReference>
<evidence type="ECO:0000256" key="6">
    <source>
        <dbReference type="ARBA" id="ARBA00022989"/>
    </source>
</evidence>
<dbReference type="EMBL" id="JADMCD010000005">
    <property type="protein sequence ID" value="MBF8641393.1"/>
    <property type="molecule type" value="Genomic_DNA"/>
</dbReference>
<evidence type="ECO:0000256" key="3">
    <source>
        <dbReference type="ARBA" id="ARBA00022448"/>
    </source>
</evidence>
<keyword evidence="4" id="KW-1003">Cell membrane</keyword>
<feature type="transmembrane region" description="Helical" evidence="8">
    <location>
        <begin position="120"/>
        <end position="138"/>
    </location>
</feature>
<dbReference type="CDD" id="cd06550">
    <property type="entry name" value="TM_ABC_iron-siderophores_like"/>
    <property type="match status" value="1"/>
</dbReference>
<dbReference type="Proteomes" id="UP000250443">
    <property type="component" value="Unassembled WGS sequence"/>
</dbReference>
<dbReference type="PANTHER" id="PTHR30472">
    <property type="entry name" value="FERRIC ENTEROBACTIN TRANSPORT SYSTEM PERMEASE PROTEIN"/>
    <property type="match status" value="1"/>
</dbReference>
<keyword evidence="12" id="KW-1185">Reference proteome</keyword>
<dbReference type="Gene3D" id="1.10.3470.10">
    <property type="entry name" value="ABC transporter involved in vitamin B12 uptake, BtuC"/>
    <property type="match status" value="1"/>
</dbReference>
<keyword evidence="3" id="KW-0813">Transport</keyword>
<dbReference type="AlphaFoldDB" id="A0A2X2FCE4"/>
<keyword evidence="5 8" id="KW-0812">Transmembrane</keyword>
<dbReference type="SUPFAM" id="SSF81345">
    <property type="entry name" value="ABC transporter involved in vitamin B12 uptake, BtuC"/>
    <property type="match status" value="1"/>
</dbReference>
<reference evidence="9 12" key="2">
    <citation type="submission" date="2020-10" db="EMBL/GenBank/DDBJ databases">
        <title>Genome sequences of Pseudomonas isolates.</title>
        <authorList>
            <person name="Wessels L."/>
            <person name="Reich F."/>
            <person name="Hammerl J."/>
        </authorList>
    </citation>
    <scope>NUCLEOTIDE SEQUENCE [LARGE SCALE GENOMIC DNA]</scope>
    <source>
        <strain evidence="9 12">20-MO00624-0</strain>
    </source>
</reference>
<reference evidence="10 11" key="1">
    <citation type="submission" date="2018-06" db="EMBL/GenBank/DDBJ databases">
        <authorList>
            <consortium name="Pathogen Informatics"/>
            <person name="Doyle S."/>
        </authorList>
    </citation>
    <scope>NUCLEOTIDE SEQUENCE [LARGE SCALE GENOMIC DNA]</scope>
    <source>
        <strain evidence="10 11">NCTC11842</strain>
    </source>
</reference>
<feature type="transmembrane region" description="Helical" evidence="8">
    <location>
        <begin position="64"/>
        <end position="81"/>
    </location>
</feature>
<name>A0A2X2FCE4_PSELU</name>
<evidence type="ECO:0000313" key="12">
    <source>
        <dbReference type="Proteomes" id="UP000626180"/>
    </source>
</evidence>
<comment type="similarity">
    <text evidence="2">Belongs to the binding-protein-dependent transport system permease family. FecCD subfamily.</text>
</comment>
<evidence type="ECO:0000313" key="10">
    <source>
        <dbReference type="EMBL" id="SPZ16450.1"/>
    </source>
</evidence>
<accession>A0A2X2FCE4</accession>
<evidence type="ECO:0000313" key="9">
    <source>
        <dbReference type="EMBL" id="MBF8641393.1"/>
    </source>
</evidence>
<gene>
    <name evidence="10" type="primary">fepD</name>
    <name evidence="9" type="ORF">IRZ65_11930</name>
    <name evidence="10" type="ORF">NCTC11842_05483</name>
</gene>
<protein>
    <submittedName>
        <fullName evidence="9 10">ABC transporter permease</fullName>
    </submittedName>
</protein>
<feature type="transmembrane region" description="Helical" evidence="8">
    <location>
        <begin position="280"/>
        <end position="299"/>
    </location>
</feature>
<dbReference type="GO" id="GO:0005886">
    <property type="term" value="C:plasma membrane"/>
    <property type="evidence" value="ECO:0007669"/>
    <property type="project" value="UniProtKB-SubCell"/>
</dbReference>
<evidence type="ECO:0000256" key="2">
    <source>
        <dbReference type="ARBA" id="ARBA00007935"/>
    </source>
</evidence>
<dbReference type="InterPro" id="IPR037294">
    <property type="entry name" value="ABC_BtuC-like"/>
</dbReference>
<dbReference type="RefSeq" id="WP_010798945.1">
    <property type="nucleotide sequence ID" value="NZ_CP069263.1"/>
</dbReference>
<dbReference type="EMBL" id="UAUF01000015">
    <property type="protein sequence ID" value="SPZ16450.1"/>
    <property type="molecule type" value="Genomic_DNA"/>
</dbReference>
<organism evidence="10 11">
    <name type="scientific">Pseudomonas luteola</name>
    <dbReference type="NCBI Taxonomy" id="47886"/>
    <lineage>
        <taxon>Bacteria</taxon>
        <taxon>Pseudomonadati</taxon>
        <taxon>Pseudomonadota</taxon>
        <taxon>Gammaproteobacteria</taxon>
        <taxon>Pseudomonadales</taxon>
        <taxon>Pseudomonadaceae</taxon>
        <taxon>Pseudomonas</taxon>
    </lineage>
</organism>
<feature type="transmembrane region" description="Helical" evidence="8">
    <location>
        <begin position="93"/>
        <end position="114"/>
    </location>
</feature>
<proteinExistence type="inferred from homology"/>
<feature type="transmembrane region" description="Helical" evidence="8">
    <location>
        <begin position="197"/>
        <end position="217"/>
    </location>
</feature>
<dbReference type="InterPro" id="IPR000522">
    <property type="entry name" value="ABC_transptr_permease_BtuC"/>
</dbReference>
<keyword evidence="6 8" id="KW-1133">Transmembrane helix</keyword>